<organism evidence="2">
    <name type="scientific">mine drainage metagenome</name>
    <dbReference type="NCBI Taxonomy" id="410659"/>
    <lineage>
        <taxon>unclassified sequences</taxon>
        <taxon>metagenomes</taxon>
        <taxon>ecological metagenomes</taxon>
    </lineage>
</organism>
<evidence type="ECO:0000313" key="2">
    <source>
        <dbReference type="EMBL" id="EQD50905.1"/>
    </source>
</evidence>
<dbReference type="InterPro" id="IPR050855">
    <property type="entry name" value="NDM-1-like"/>
</dbReference>
<dbReference type="InterPro" id="IPR001279">
    <property type="entry name" value="Metallo-B-lactamas"/>
</dbReference>
<dbReference type="EMBL" id="AUZY01007164">
    <property type="protein sequence ID" value="EQD50905.1"/>
    <property type="molecule type" value="Genomic_DNA"/>
</dbReference>
<dbReference type="SUPFAM" id="SSF56281">
    <property type="entry name" value="Metallo-hydrolase/oxidoreductase"/>
    <property type="match status" value="1"/>
</dbReference>
<name>T1B9H9_9ZZZZ</name>
<dbReference type="InterPro" id="IPR036866">
    <property type="entry name" value="RibonucZ/Hydroxyglut_hydro"/>
</dbReference>
<comment type="caution">
    <text evidence="2">The sequence shown here is derived from an EMBL/GenBank/DDBJ whole genome shotgun (WGS) entry which is preliminary data.</text>
</comment>
<sequence length="122" mass="13094">PPYQGPGRPPEEAVTIDEVLKDGDTVDAAGGLIAYHTPGHTPGHVAYYQPERRLLFAGDLFFVRGESALVSPKDFTIDPQTAIVSARRMAQLSVESLMTYHGGPLLKNGGRAIRDLGRSPAP</sequence>
<accession>T1B9H9</accession>
<reference evidence="2" key="2">
    <citation type="journal article" date="2014" name="ISME J.">
        <title>Microbial stratification in low pH oxic and suboxic macroscopic growths along an acid mine drainage.</title>
        <authorList>
            <person name="Mendez-Garcia C."/>
            <person name="Mesa V."/>
            <person name="Sprenger R.R."/>
            <person name="Richter M."/>
            <person name="Diez M.S."/>
            <person name="Solano J."/>
            <person name="Bargiela R."/>
            <person name="Golyshina O.V."/>
            <person name="Manteca A."/>
            <person name="Ramos J.L."/>
            <person name="Gallego J.R."/>
            <person name="Llorente I."/>
            <person name="Martins Dos Santos V.A."/>
            <person name="Jensen O.N."/>
            <person name="Pelaez A.I."/>
            <person name="Sanchez J."/>
            <person name="Ferrer M."/>
        </authorList>
    </citation>
    <scope>NUCLEOTIDE SEQUENCE</scope>
</reference>
<feature type="non-terminal residue" evidence="2">
    <location>
        <position position="1"/>
    </location>
</feature>
<dbReference type="AlphaFoldDB" id="T1B9H9"/>
<gene>
    <name evidence="2" type="ORF">B1B_11071</name>
</gene>
<dbReference type="Pfam" id="PF00753">
    <property type="entry name" value="Lactamase_B"/>
    <property type="match status" value="1"/>
</dbReference>
<dbReference type="PANTHER" id="PTHR42951:SF17">
    <property type="entry name" value="METALLO-BETA-LACTAMASE DOMAIN-CONTAINING PROTEIN"/>
    <property type="match status" value="1"/>
</dbReference>
<reference evidence="2" key="1">
    <citation type="submission" date="2013-08" db="EMBL/GenBank/DDBJ databases">
        <authorList>
            <person name="Mendez C."/>
            <person name="Richter M."/>
            <person name="Ferrer M."/>
            <person name="Sanchez J."/>
        </authorList>
    </citation>
    <scope>NUCLEOTIDE SEQUENCE</scope>
</reference>
<proteinExistence type="predicted"/>
<protein>
    <submittedName>
        <fullName evidence="2">Metallo-beta-lactamase-like protein</fullName>
    </submittedName>
</protein>
<dbReference type="Gene3D" id="3.60.15.10">
    <property type="entry name" value="Ribonuclease Z/Hydroxyacylglutathione hydrolase-like"/>
    <property type="match status" value="1"/>
</dbReference>
<feature type="domain" description="Metallo-beta-lactamase" evidence="1">
    <location>
        <begin position="7"/>
        <end position="95"/>
    </location>
</feature>
<evidence type="ECO:0000259" key="1">
    <source>
        <dbReference type="Pfam" id="PF00753"/>
    </source>
</evidence>
<dbReference type="PANTHER" id="PTHR42951">
    <property type="entry name" value="METALLO-BETA-LACTAMASE DOMAIN-CONTAINING"/>
    <property type="match status" value="1"/>
</dbReference>